<evidence type="ECO:0000256" key="1">
    <source>
        <dbReference type="ARBA" id="ARBA00022737"/>
    </source>
</evidence>
<dbReference type="InterPro" id="IPR012340">
    <property type="entry name" value="NA-bd_OB-fold"/>
</dbReference>
<accession>A0A2P4Z0D4</accession>
<feature type="compositionally biased region" description="Low complexity" evidence="4">
    <location>
        <begin position="463"/>
        <end position="475"/>
    </location>
</feature>
<reference evidence="6 7" key="1">
    <citation type="submission" date="2014-04" db="EMBL/GenBank/DDBJ databases">
        <title>Comparative Genomics of Cryptosporidium Species.</title>
        <authorList>
            <person name="Silva J.C."/>
            <person name="Su Q."/>
            <person name="Chalmers R."/>
            <person name="Chibucos M.C."/>
            <person name="Elwin K."/>
            <person name="Godinez A."/>
            <person name="Guo F."/>
            <person name="Huynh K."/>
            <person name="Orvis J."/>
            <person name="Ott S."/>
            <person name="Sadzewicz L."/>
            <person name="Sengamalay N."/>
            <person name="Shetty A."/>
            <person name="Sun M."/>
            <person name="Tallon L."/>
            <person name="Xiao L."/>
            <person name="Zhang H."/>
            <person name="Fraser C.M."/>
            <person name="Zhu G."/>
            <person name="Kissinger J."/>
            <person name="Widmer G."/>
        </authorList>
    </citation>
    <scope>NUCLEOTIDE SEQUENCE [LARGE SCALE GENOMIC DNA]</scope>
    <source>
        <strain evidence="6 7">UKMEL1</strain>
    </source>
</reference>
<keyword evidence="3" id="KW-0234">DNA repair</keyword>
<dbReference type="GO" id="GO:0006355">
    <property type="term" value="P:regulation of DNA-templated transcription"/>
    <property type="evidence" value="ECO:0007669"/>
    <property type="project" value="TreeGrafter"/>
</dbReference>
<evidence type="ECO:0000313" key="6">
    <source>
        <dbReference type="EMBL" id="POM83518.1"/>
    </source>
</evidence>
<keyword evidence="1" id="KW-0677">Repeat</keyword>
<dbReference type="SUPFAM" id="SSF50249">
    <property type="entry name" value="Nucleic acid-binding proteins"/>
    <property type="match status" value="1"/>
</dbReference>
<dbReference type="PANTHER" id="PTHR11289">
    <property type="entry name" value="BREAST CANCER TYPE 2 SUSCEPTIBILITY PROTEIN BRCA2"/>
    <property type="match status" value="1"/>
</dbReference>
<evidence type="ECO:0000256" key="3">
    <source>
        <dbReference type="ARBA" id="ARBA00023204"/>
    </source>
</evidence>
<evidence type="ECO:0000313" key="7">
    <source>
        <dbReference type="Proteomes" id="UP000236928"/>
    </source>
</evidence>
<protein>
    <submittedName>
        <fullName evidence="6">BRCA2 repeat family protein</fullName>
    </submittedName>
</protein>
<organism evidence="6 7">
    <name type="scientific">Cryptosporidium meleagridis</name>
    <dbReference type="NCBI Taxonomy" id="93969"/>
    <lineage>
        <taxon>Eukaryota</taxon>
        <taxon>Sar</taxon>
        <taxon>Alveolata</taxon>
        <taxon>Apicomplexa</taxon>
        <taxon>Conoidasida</taxon>
        <taxon>Coccidia</taxon>
        <taxon>Eucoccidiorida</taxon>
        <taxon>Eimeriorina</taxon>
        <taxon>Cryptosporidiidae</taxon>
        <taxon>Cryptosporidium</taxon>
    </lineage>
</organism>
<dbReference type="InterPro" id="IPR015525">
    <property type="entry name" value="BRCA2"/>
</dbReference>
<feature type="domain" description="BRCA2 OB1" evidence="5">
    <location>
        <begin position="822"/>
        <end position="942"/>
    </location>
</feature>
<dbReference type="InterPro" id="IPR015187">
    <property type="entry name" value="BRCA2_OB_1"/>
</dbReference>
<dbReference type="EMBL" id="JIBK01000015">
    <property type="protein sequence ID" value="POM83518.1"/>
    <property type="molecule type" value="Genomic_DNA"/>
</dbReference>
<dbReference type="Proteomes" id="UP000236928">
    <property type="component" value="Unassembled WGS sequence"/>
</dbReference>
<dbReference type="PANTHER" id="PTHR11289:SF0">
    <property type="entry name" value="BREAST CANCER TYPE 2 SUSCEPTIBILITY PROTEIN"/>
    <property type="match status" value="1"/>
</dbReference>
<evidence type="ECO:0000259" key="5">
    <source>
        <dbReference type="Pfam" id="PF09103"/>
    </source>
</evidence>
<keyword evidence="7" id="KW-1185">Reference proteome</keyword>
<feature type="region of interest" description="Disordered" evidence="4">
    <location>
        <begin position="502"/>
        <end position="527"/>
    </location>
</feature>
<proteinExistence type="predicted"/>
<dbReference type="InterPro" id="IPR002093">
    <property type="entry name" value="BRCA2_repeat"/>
</dbReference>
<comment type="caution">
    <text evidence="6">The sequence shown here is derived from an EMBL/GenBank/DDBJ whole genome shotgun (WGS) entry which is preliminary data.</text>
</comment>
<dbReference type="GO" id="GO:0000724">
    <property type="term" value="P:double-strand break repair via homologous recombination"/>
    <property type="evidence" value="ECO:0007669"/>
    <property type="project" value="InterPro"/>
</dbReference>
<evidence type="ECO:0000256" key="4">
    <source>
        <dbReference type="SAM" id="MobiDB-lite"/>
    </source>
</evidence>
<dbReference type="Pfam" id="PF00634">
    <property type="entry name" value="BRCA2"/>
    <property type="match status" value="6"/>
</dbReference>
<feature type="compositionally biased region" description="Low complexity" evidence="4">
    <location>
        <begin position="503"/>
        <end position="515"/>
    </location>
</feature>
<gene>
    <name evidence="6" type="ORF">CmeUKMEL1_07795</name>
</gene>
<dbReference type="Pfam" id="PF09103">
    <property type="entry name" value="BRCA-2_OB1"/>
    <property type="match status" value="1"/>
</dbReference>
<dbReference type="OrthoDB" id="21095at2759"/>
<keyword evidence="2" id="KW-0227">DNA damage</keyword>
<evidence type="ECO:0000256" key="2">
    <source>
        <dbReference type="ARBA" id="ARBA00022763"/>
    </source>
</evidence>
<dbReference type="VEuPathDB" id="CryptoDB:CmeUKMEL1_07795"/>
<sequence>MSKDEDELGQCLLDELFRGNIGSNTDGVNQEILFNEDDEIKKFFESDLLNSSKVLENCEGALKNHNLFSNTISKSTLDELFIDVKEADLGAEVHAPSKMFESKIKNKSTNNILNNIEQTNEEFLQNILSFVGSSSFKSNNKADLKTRVSDKPDKIVNDSNSFLQRKNRWTEKSRNITEIYYENKDQVLFNSNKLDDFMEIDSNIVINREISVKPNSFTNNFGINKEMREKQLNEFDVQNSISLKNDGMVSRSEFKEKDDFVDSNNRLDGEKYLIEGEKLSFSSSFCTENILEKKSDITELADHFQQEKENIFESENNFCVSYSSGIAENTSINLERFTTDENSKNNIVGRPRTVINIPISFSTGSGKKVSINEKNLNRAKQILGGSPSGGSPIGSNMPVSFSTGSGKKISIDEESLNKAKKLVEGSPSGGSPIGGNMPVSFSTGSGKKISIDEESLNRAKKLIGGSPSGRSPIGSNMPVSFSTGSGKKVSIDEESLNKAKKLIGGSPSGRSPIGSNMPVSFSTGSGKKISIDEESLNKAKKLVEGSPSGGSPIGGNMPVSFSTGSGKKVLIDEESLNKAKKLVGGFDNEIENTSITSNKERIKQSLKDDAKLGMGCNVLGKARSNIYPNLLQRNNYGNTINKNNRKLTREELVIPKFFKSYESINYSLACLNSRRVVPPTLILIDHSLQTLKKYTFLLKDTKETEDSKGKYIEVDFRMICDEIENFFIQFPIFPSNMSQYRQRWLEIQYMLILYEECLSWSRKIKTAIKAFIKEFNGFNSIDKTRELLFSNLAQIKYPSIQRILRRICKRAIIEFFDAKRSSLIKICEGDFTVSAPLNLRILSYTDKVGLDEFNNSNTNRIMLCTDGWYIVKIFTNITLIKSLIQDMPRNIFVCGGNWLNSNIEHGHPLEIETSTQDFPLMLYGINLVRPIRKLSGFKLGFHLKPLLFRISKLVNSSEISMISREPNDNEKRHISMDKGGGLSFLVQVIVIHMLPICYKETIETLQDDNRRIFITRDQNEMDISINNEIHEMYEKSLQQPESDSQDSPVENTKRRKISLESKLLVLDYWKFMSFKEKNPQKIEILELINNCSILTLPSGMDIDEITSIKPGTVIRLSWMKVIKNNTIRSLGCSFSKLVPSQKTSLIAKKRVSDDIILTKVIELVRKPVLTFENDPENIIKCKGGWPIRILGLILQVYQIEERKRGFEHCFEFKVLLLTSLGSKIFVRVHSMGSNDSDLRMCERVNNKLKRVFINSGELDYRDFIILIENTEFHSFERSTNLYYFNAKVPYSIFTTPYTLGEKHFSSNSTRRMLSKVIMDLSFHTKCNIPKLFDNHILDENSPHLPVCTNCENKLSECKCITEELIML</sequence>
<dbReference type="PROSITE" id="PS50138">
    <property type="entry name" value="BRCA2_REPEAT"/>
    <property type="match status" value="6"/>
</dbReference>
<name>A0A2P4Z0D4_9CRYT</name>
<feature type="region of interest" description="Disordered" evidence="4">
    <location>
        <begin position="463"/>
        <end position="487"/>
    </location>
</feature>